<dbReference type="SUPFAM" id="SSF56672">
    <property type="entry name" value="DNA/RNA polymerases"/>
    <property type="match status" value="1"/>
</dbReference>
<proteinExistence type="predicted"/>
<gene>
    <name evidence="1" type="ORF">DIABBA_LOCUS12628</name>
</gene>
<evidence type="ECO:0008006" key="3">
    <source>
        <dbReference type="Google" id="ProtNLM"/>
    </source>
</evidence>
<dbReference type="PANTHER" id="PTHR19446">
    <property type="entry name" value="REVERSE TRANSCRIPTASES"/>
    <property type="match status" value="1"/>
</dbReference>
<keyword evidence="2" id="KW-1185">Reference proteome</keyword>
<dbReference type="AlphaFoldDB" id="A0A9N9TEI9"/>
<dbReference type="Proteomes" id="UP001153709">
    <property type="component" value="Chromosome 8"/>
</dbReference>
<organism evidence="1 2">
    <name type="scientific">Diabrotica balteata</name>
    <name type="common">Banded cucumber beetle</name>
    <dbReference type="NCBI Taxonomy" id="107213"/>
    <lineage>
        <taxon>Eukaryota</taxon>
        <taxon>Metazoa</taxon>
        <taxon>Ecdysozoa</taxon>
        <taxon>Arthropoda</taxon>
        <taxon>Hexapoda</taxon>
        <taxon>Insecta</taxon>
        <taxon>Pterygota</taxon>
        <taxon>Neoptera</taxon>
        <taxon>Endopterygota</taxon>
        <taxon>Coleoptera</taxon>
        <taxon>Polyphaga</taxon>
        <taxon>Cucujiformia</taxon>
        <taxon>Chrysomeloidea</taxon>
        <taxon>Chrysomelidae</taxon>
        <taxon>Galerucinae</taxon>
        <taxon>Diabroticina</taxon>
        <taxon>Diabroticites</taxon>
        <taxon>Diabrotica</taxon>
    </lineage>
</organism>
<evidence type="ECO:0000313" key="1">
    <source>
        <dbReference type="EMBL" id="CAG9839912.1"/>
    </source>
</evidence>
<dbReference type="OrthoDB" id="6765864at2759"/>
<protein>
    <recommendedName>
        <fullName evidence="3">Reverse transcriptase domain-containing protein</fullName>
    </recommendedName>
</protein>
<dbReference type="InterPro" id="IPR043502">
    <property type="entry name" value="DNA/RNA_pol_sf"/>
</dbReference>
<dbReference type="GO" id="GO:0071897">
    <property type="term" value="P:DNA biosynthetic process"/>
    <property type="evidence" value="ECO:0007669"/>
    <property type="project" value="UniProtKB-ARBA"/>
</dbReference>
<evidence type="ECO:0000313" key="2">
    <source>
        <dbReference type="Proteomes" id="UP001153709"/>
    </source>
</evidence>
<dbReference type="EMBL" id="OU898283">
    <property type="protein sequence ID" value="CAG9839912.1"/>
    <property type="molecule type" value="Genomic_DNA"/>
</dbReference>
<name>A0A9N9TEI9_DIABA</name>
<accession>A0A9N9TEI9</accession>
<reference evidence="1" key="1">
    <citation type="submission" date="2022-01" db="EMBL/GenBank/DDBJ databases">
        <authorList>
            <person name="King R."/>
        </authorList>
    </citation>
    <scope>NUCLEOTIDE SEQUENCE</scope>
</reference>
<sequence length="173" mass="20143">MIMGTEEKLKHWQTYIEELFDDQRQLSCDNFPEETGPEISKEEVMQAVKSLKNSKAPGPDELPVDILKLIDEDRVHLLVDLFNKIYENSIIPEELLRSTFVPHPKKAHAKQCNDHRTISLMSHTLQIFLKIIHNRIYRKLEEDIGQFEFLEGCGTCEVLFAFNSLTQRCLDVN</sequence>